<dbReference type="GO" id="GO:0004069">
    <property type="term" value="F:L-aspartate:2-oxoglutarate aminotransferase activity"/>
    <property type="evidence" value="ECO:0007669"/>
    <property type="project" value="UniProtKB-EC"/>
</dbReference>
<dbReference type="PROSITE" id="PS00105">
    <property type="entry name" value="AA_TRANSFER_CLASS_1"/>
    <property type="match status" value="1"/>
</dbReference>
<evidence type="ECO:0000256" key="8">
    <source>
        <dbReference type="RuleBase" id="RU000481"/>
    </source>
</evidence>
<dbReference type="InterPro" id="IPR004839">
    <property type="entry name" value="Aminotransferase_I/II_large"/>
</dbReference>
<dbReference type="EC" id="2.6.1.-" evidence="8"/>
<evidence type="ECO:0000259" key="9">
    <source>
        <dbReference type="Pfam" id="PF00155"/>
    </source>
</evidence>
<dbReference type="InterPro" id="IPR015424">
    <property type="entry name" value="PyrdxlP-dep_Trfase"/>
</dbReference>
<comment type="caution">
    <text evidence="10">The sequence shown here is derived from an EMBL/GenBank/DDBJ whole genome shotgun (WGS) entry which is preliminary data.</text>
</comment>
<dbReference type="InterPro" id="IPR015422">
    <property type="entry name" value="PyrdxlP-dep_Trfase_small"/>
</dbReference>
<keyword evidence="6" id="KW-0663">Pyridoxal phosphate</keyword>
<dbReference type="InterPro" id="IPR004838">
    <property type="entry name" value="NHTrfase_class1_PyrdxlP-BS"/>
</dbReference>
<dbReference type="AlphaFoldDB" id="A0A4R6WLV3"/>
<sequence length="393" mass="41997">MRYADFTQRLAGEGAAAWDLHVEAVNQKRAGKDVIVLSIGDPEFHSPPAIVESAVAGLRSGDTHYADVLGLPRARKAVAAQHARLTRQPVGPENVAIVAGAQGGLFAAAMCILGPGDEVIVLEPMYVTYEATVQAGGAHLVRVPLAAETGFRLDLAALEQAITPRTRAIFFATPNNPTGAVLNRVELEGIAALARRHDLWVVSDEVYSTIIFEGEHVSICSLPGMAERTVTINSLSKSHAMTGWRAGWIVGPSELIHHVGNLGLTNLYGLPPFIQNALALALESHVPEVAEMREAYRRRRDLALAALGHLPGIICRQPAAGMFMLADVRGTGLTARDYAWRLFRETGVAVLDATAFGKAAAGHLRISFAIDEASLAEACRRIADFTRSLGKAA</sequence>
<dbReference type="Gene3D" id="3.90.1150.10">
    <property type="entry name" value="Aspartate Aminotransferase, domain 1"/>
    <property type="match status" value="1"/>
</dbReference>
<dbReference type="InterPro" id="IPR050596">
    <property type="entry name" value="AspAT/PAT-like"/>
</dbReference>
<comment type="subunit">
    <text evidence="3">Homodimer.</text>
</comment>
<reference evidence="10 11" key="1">
    <citation type="submission" date="2019-03" db="EMBL/GenBank/DDBJ databases">
        <title>Genomic Encyclopedia of Type Strains, Phase III (KMG-III): the genomes of soil and plant-associated and newly described type strains.</title>
        <authorList>
            <person name="Whitman W."/>
        </authorList>
    </citation>
    <scope>NUCLEOTIDE SEQUENCE [LARGE SCALE GENOMIC DNA]</scope>
    <source>
        <strain evidence="10 11">CGMCC 1.7660</strain>
    </source>
</reference>
<keyword evidence="11" id="KW-1185">Reference proteome</keyword>
<dbReference type="SUPFAM" id="SSF53383">
    <property type="entry name" value="PLP-dependent transferases"/>
    <property type="match status" value="1"/>
</dbReference>
<dbReference type="PANTHER" id="PTHR46383:SF1">
    <property type="entry name" value="ASPARTATE AMINOTRANSFERASE"/>
    <property type="match status" value="1"/>
</dbReference>
<protein>
    <recommendedName>
        <fullName evidence="8">Aminotransferase</fullName>
        <ecNumber evidence="8">2.6.1.-</ecNumber>
    </recommendedName>
</protein>
<keyword evidence="5 8" id="KW-0808">Transferase</keyword>
<accession>A0A4R6WLV3</accession>
<proteinExistence type="inferred from homology"/>
<dbReference type="Gene3D" id="3.40.640.10">
    <property type="entry name" value="Type I PLP-dependent aspartate aminotransferase-like (Major domain)"/>
    <property type="match status" value="1"/>
</dbReference>
<evidence type="ECO:0000313" key="11">
    <source>
        <dbReference type="Proteomes" id="UP000295783"/>
    </source>
</evidence>
<dbReference type="InterPro" id="IPR015421">
    <property type="entry name" value="PyrdxlP-dep_Trfase_major"/>
</dbReference>
<comment type="cofactor">
    <cofactor evidence="1 8">
        <name>pyridoxal 5'-phosphate</name>
        <dbReference type="ChEBI" id="CHEBI:597326"/>
    </cofactor>
</comment>
<dbReference type="FunFam" id="3.40.640.10:FF:000033">
    <property type="entry name" value="Aspartate aminotransferase"/>
    <property type="match status" value="1"/>
</dbReference>
<dbReference type="GO" id="GO:0006520">
    <property type="term" value="P:amino acid metabolic process"/>
    <property type="evidence" value="ECO:0007669"/>
    <property type="project" value="InterPro"/>
</dbReference>
<comment type="catalytic activity">
    <reaction evidence="7">
        <text>L-aspartate + 2-oxoglutarate = oxaloacetate + L-glutamate</text>
        <dbReference type="Rhea" id="RHEA:21824"/>
        <dbReference type="ChEBI" id="CHEBI:16452"/>
        <dbReference type="ChEBI" id="CHEBI:16810"/>
        <dbReference type="ChEBI" id="CHEBI:29985"/>
        <dbReference type="ChEBI" id="CHEBI:29991"/>
        <dbReference type="EC" id="2.6.1.1"/>
    </reaction>
</comment>
<keyword evidence="4 8" id="KW-0032">Aminotransferase</keyword>
<dbReference type="Proteomes" id="UP000295783">
    <property type="component" value="Unassembled WGS sequence"/>
</dbReference>
<evidence type="ECO:0000256" key="7">
    <source>
        <dbReference type="ARBA" id="ARBA00049185"/>
    </source>
</evidence>
<dbReference type="GO" id="GO:0030170">
    <property type="term" value="F:pyridoxal phosphate binding"/>
    <property type="evidence" value="ECO:0007669"/>
    <property type="project" value="InterPro"/>
</dbReference>
<dbReference type="CDD" id="cd00609">
    <property type="entry name" value="AAT_like"/>
    <property type="match status" value="1"/>
</dbReference>
<gene>
    <name evidence="10" type="ORF">A8950_2625</name>
</gene>
<evidence type="ECO:0000256" key="4">
    <source>
        <dbReference type="ARBA" id="ARBA00022576"/>
    </source>
</evidence>
<dbReference type="PANTHER" id="PTHR46383">
    <property type="entry name" value="ASPARTATE AMINOTRANSFERASE"/>
    <property type="match status" value="1"/>
</dbReference>
<evidence type="ECO:0000256" key="1">
    <source>
        <dbReference type="ARBA" id="ARBA00001933"/>
    </source>
</evidence>
<dbReference type="OrthoDB" id="9763453at2"/>
<name>A0A4R6WLV3_9PROT</name>
<dbReference type="EMBL" id="SNYW01000009">
    <property type="protein sequence ID" value="TDQ81556.1"/>
    <property type="molecule type" value="Genomic_DNA"/>
</dbReference>
<evidence type="ECO:0000256" key="5">
    <source>
        <dbReference type="ARBA" id="ARBA00022679"/>
    </source>
</evidence>
<organism evidence="10 11">
    <name type="scientific">Dongia mobilis</name>
    <dbReference type="NCBI Taxonomy" id="578943"/>
    <lineage>
        <taxon>Bacteria</taxon>
        <taxon>Pseudomonadati</taxon>
        <taxon>Pseudomonadota</taxon>
        <taxon>Alphaproteobacteria</taxon>
        <taxon>Rhodospirillales</taxon>
        <taxon>Dongiaceae</taxon>
        <taxon>Dongia</taxon>
    </lineage>
</organism>
<dbReference type="Pfam" id="PF00155">
    <property type="entry name" value="Aminotran_1_2"/>
    <property type="match status" value="1"/>
</dbReference>
<feature type="domain" description="Aminotransferase class I/classII large" evidence="9">
    <location>
        <begin position="32"/>
        <end position="382"/>
    </location>
</feature>
<evidence type="ECO:0000256" key="3">
    <source>
        <dbReference type="ARBA" id="ARBA00011738"/>
    </source>
</evidence>
<evidence type="ECO:0000256" key="2">
    <source>
        <dbReference type="ARBA" id="ARBA00007441"/>
    </source>
</evidence>
<evidence type="ECO:0000256" key="6">
    <source>
        <dbReference type="ARBA" id="ARBA00022898"/>
    </source>
</evidence>
<evidence type="ECO:0000313" key="10">
    <source>
        <dbReference type="EMBL" id="TDQ81556.1"/>
    </source>
</evidence>
<comment type="similarity">
    <text evidence="2 8">Belongs to the class-I pyridoxal-phosphate-dependent aminotransferase family.</text>
</comment>